<gene>
    <name evidence="1" type="ORF">VC35_05710</name>
</gene>
<sequence length="73" mass="8065">MVKQGMGLTIIDEFVAQDSGLIVVPLVEATHFDISFVYSRFEPLGESAMQVLYQQAVKPGRLIPGCELPNVDR</sequence>
<dbReference type="AlphaFoldDB" id="A0A0F4U1A3"/>
<name>A0A0F4U1A3_PSEFL</name>
<dbReference type="EMBL" id="LACC01000008">
    <property type="protein sequence ID" value="KJZ49487.1"/>
    <property type="molecule type" value="Genomic_DNA"/>
</dbReference>
<organism evidence="1 2">
    <name type="scientific">Pseudomonas fluorescens</name>
    <dbReference type="NCBI Taxonomy" id="294"/>
    <lineage>
        <taxon>Bacteria</taxon>
        <taxon>Pseudomonadati</taxon>
        <taxon>Pseudomonadota</taxon>
        <taxon>Gammaproteobacteria</taxon>
        <taxon>Pseudomonadales</taxon>
        <taxon>Pseudomonadaceae</taxon>
        <taxon>Pseudomonas</taxon>
    </lineage>
</organism>
<comment type="caution">
    <text evidence="1">The sequence shown here is derived from an EMBL/GenBank/DDBJ whole genome shotgun (WGS) entry which is preliminary data.</text>
</comment>
<accession>A0A0F4U1A3</accession>
<evidence type="ECO:0008006" key="3">
    <source>
        <dbReference type="Google" id="ProtNLM"/>
    </source>
</evidence>
<proteinExistence type="predicted"/>
<dbReference type="Proteomes" id="UP000033588">
    <property type="component" value="Unassembled WGS sequence"/>
</dbReference>
<reference evidence="1 2" key="1">
    <citation type="submission" date="2015-03" db="EMBL/GenBank/DDBJ databases">
        <title>Comparative genomics of Pseudomonas insights into diversity of traits involved in vanlence and defense.</title>
        <authorList>
            <person name="Qin Y."/>
        </authorList>
    </citation>
    <scope>NUCLEOTIDE SEQUENCE [LARGE SCALE GENOMIC DNA]</scope>
    <source>
        <strain evidence="1 2">C8</strain>
    </source>
</reference>
<protein>
    <recommendedName>
        <fullName evidence="3">LysR substrate-binding domain-containing protein</fullName>
    </recommendedName>
</protein>
<dbReference type="PATRIC" id="fig|294.132.peg.5722"/>
<evidence type="ECO:0000313" key="1">
    <source>
        <dbReference type="EMBL" id="KJZ49487.1"/>
    </source>
</evidence>
<evidence type="ECO:0000313" key="2">
    <source>
        <dbReference type="Proteomes" id="UP000033588"/>
    </source>
</evidence>